<reference evidence="1" key="1">
    <citation type="submission" date="2022-07" db="EMBL/GenBank/DDBJ databases">
        <title>Genome Sequence of Phlebia brevispora.</title>
        <authorList>
            <person name="Buettner E."/>
        </authorList>
    </citation>
    <scope>NUCLEOTIDE SEQUENCE</scope>
    <source>
        <strain evidence="1">MPL23</strain>
    </source>
</reference>
<accession>A0ACC1T2V1</accession>
<sequence length="463" mass="50715">MADLIDTGPMTEIIPNLWLGALQNAANANLLRSKNIHSILSVMKGKFTIAETFKRYQIQLDDTEEEDVLKHLVAAITFIQSELDQNRGVLVHCLAGVSRSATIVAAYLMYAKGLDPTTALDLIRAARPYVDPNSNFLHQLEIFYQASCKVSKHDKGVRMFYLDRTVKEIMNGDGSVDSTMFPNYPRTPSVSAPTTPGGPRRRIRCKMCRTELASREHMLDHGQLSSPNPAVSYSPTVPSPPEFPHVRRPSEPSSPQSPNEEEEAKLTPAEVDEAAELGRQMSRSMSLVSEKDGENVKQDEIQSSSDRDVDNCQLADSSATSTTIPLDAGSPVSSLRIPHPAQPGFVHPSDLTAQIMANPKLAALRGLSVIPQASPSLLSPSGSRVAYSPPILANPKCSGYFVEPMKWMEPFLEQGQLAGKIVCPNKKCNAKLGNYDWAGVCCSCKEWVVPGFCIHRSKVDEII</sequence>
<proteinExistence type="predicted"/>
<organism evidence="1 2">
    <name type="scientific">Phlebia brevispora</name>
    <dbReference type="NCBI Taxonomy" id="194682"/>
    <lineage>
        <taxon>Eukaryota</taxon>
        <taxon>Fungi</taxon>
        <taxon>Dikarya</taxon>
        <taxon>Basidiomycota</taxon>
        <taxon>Agaricomycotina</taxon>
        <taxon>Agaricomycetes</taxon>
        <taxon>Polyporales</taxon>
        <taxon>Meruliaceae</taxon>
        <taxon>Phlebia</taxon>
    </lineage>
</organism>
<keyword evidence="2" id="KW-1185">Reference proteome</keyword>
<evidence type="ECO:0000313" key="1">
    <source>
        <dbReference type="EMBL" id="KAJ3551832.1"/>
    </source>
</evidence>
<comment type="caution">
    <text evidence="1">The sequence shown here is derived from an EMBL/GenBank/DDBJ whole genome shotgun (WGS) entry which is preliminary data.</text>
</comment>
<dbReference type="EMBL" id="JANHOG010000745">
    <property type="protein sequence ID" value="KAJ3551832.1"/>
    <property type="molecule type" value="Genomic_DNA"/>
</dbReference>
<name>A0ACC1T2V1_9APHY</name>
<protein>
    <submittedName>
        <fullName evidence="1">Uncharacterized protein</fullName>
    </submittedName>
</protein>
<gene>
    <name evidence="1" type="ORF">NM688_g4482</name>
</gene>
<evidence type="ECO:0000313" key="2">
    <source>
        <dbReference type="Proteomes" id="UP001148662"/>
    </source>
</evidence>
<dbReference type="Proteomes" id="UP001148662">
    <property type="component" value="Unassembled WGS sequence"/>
</dbReference>